<feature type="transmembrane region" description="Helical" evidence="10">
    <location>
        <begin position="15"/>
        <end position="35"/>
    </location>
</feature>
<evidence type="ECO:0000256" key="9">
    <source>
        <dbReference type="ARBA" id="ARBA00023251"/>
    </source>
</evidence>
<evidence type="ECO:0000256" key="10">
    <source>
        <dbReference type="SAM" id="Phobius"/>
    </source>
</evidence>
<feature type="transmembrane region" description="Helical" evidence="10">
    <location>
        <begin position="413"/>
        <end position="432"/>
    </location>
</feature>
<evidence type="ECO:0000256" key="6">
    <source>
        <dbReference type="ARBA" id="ARBA00022692"/>
    </source>
</evidence>
<dbReference type="PANTHER" id="PTHR43823:SF3">
    <property type="entry name" value="MULTIDRUG EXPORT PROTEIN MEPA"/>
    <property type="match status" value="1"/>
</dbReference>
<keyword evidence="5" id="KW-1003">Cell membrane</keyword>
<evidence type="ECO:0000256" key="5">
    <source>
        <dbReference type="ARBA" id="ARBA00022475"/>
    </source>
</evidence>
<keyword evidence="9" id="KW-0046">Antibiotic resistance</keyword>
<feature type="transmembrane region" description="Helical" evidence="10">
    <location>
        <begin position="135"/>
        <end position="152"/>
    </location>
</feature>
<sequence length="443" mass="47825">MKKANLLEEPVKRLFLRYLMPSISATLVTSIYILADTLMIGRGVGPMGIAALNLLLPLYSLFFGTGLLFGVGGGVLLSISKGKGDEQGAREYFTAAFCMAAAAGVFYVTAGHLLFDPVTKFLGRNESMDLYVREYGRILVSGAPVFLLSSFLQSFVRNDRAPKVAMAAVISGGITNVILDYIFIFPMNMGMVGAAAATAIGSCLTLGILLTHLFSKGNSLKIVLRIKWRRAGEILVNGLSSFLLETCSGIVMFLFNRQLLAYVGDLGVVVYGIISNSALIVASINNGISQASQPILAMNYGAGKKERLKETRRMGELAVCFSGLLFVGIGMLFPALVTKAFVGPTDEILAMSVPAVRIYFLSFLPMGFNILFSTWFQSVLKPGKALFICLMRGLVLSSVLVFLFPMVFGVTGIWSVMPAAEFLAMGICLILLKEKKSVLPEKI</sequence>
<keyword evidence="4" id="KW-0813">Transport</keyword>
<organism evidence="11">
    <name type="scientific">Lacrimispora sp. BS-2</name>
    <dbReference type="NCBI Taxonomy" id="3151850"/>
    <lineage>
        <taxon>Bacteria</taxon>
        <taxon>Bacillati</taxon>
        <taxon>Bacillota</taxon>
        <taxon>Clostridia</taxon>
        <taxon>Lachnospirales</taxon>
        <taxon>Lachnospiraceae</taxon>
        <taxon>Lacrimispora</taxon>
    </lineage>
</organism>
<dbReference type="InterPro" id="IPR051327">
    <property type="entry name" value="MATE_MepA_subfamily"/>
</dbReference>
<feature type="transmembrane region" description="Helical" evidence="10">
    <location>
        <begin position="234"/>
        <end position="255"/>
    </location>
</feature>
<feature type="transmembrane region" description="Helical" evidence="10">
    <location>
        <begin position="314"/>
        <end position="336"/>
    </location>
</feature>
<accession>A0AAU7PKB8</accession>
<feature type="transmembrane region" description="Helical" evidence="10">
    <location>
        <begin position="164"/>
        <end position="185"/>
    </location>
</feature>
<name>A0AAU7PKB8_9FIRM</name>
<dbReference type="EMBL" id="CP157940">
    <property type="protein sequence ID" value="XBS52683.1"/>
    <property type="molecule type" value="Genomic_DNA"/>
</dbReference>
<dbReference type="InterPro" id="IPR045070">
    <property type="entry name" value="MATE_MepA-like"/>
</dbReference>
<dbReference type="GO" id="GO:0015297">
    <property type="term" value="F:antiporter activity"/>
    <property type="evidence" value="ECO:0007669"/>
    <property type="project" value="InterPro"/>
</dbReference>
<evidence type="ECO:0000256" key="2">
    <source>
        <dbReference type="ARBA" id="ARBA00008417"/>
    </source>
</evidence>
<feature type="transmembrane region" description="Helical" evidence="10">
    <location>
        <begin position="55"/>
        <end position="80"/>
    </location>
</feature>
<dbReference type="AlphaFoldDB" id="A0AAU7PKB8"/>
<protein>
    <recommendedName>
        <fullName evidence="3">Multidrug export protein MepA</fullName>
    </recommendedName>
</protein>
<dbReference type="Pfam" id="PF01554">
    <property type="entry name" value="MatE"/>
    <property type="match status" value="2"/>
</dbReference>
<feature type="transmembrane region" description="Helical" evidence="10">
    <location>
        <begin position="356"/>
        <end position="376"/>
    </location>
</feature>
<dbReference type="PANTHER" id="PTHR43823">
    <property type="entry name" value="SPORULATION PROTEIN YKVU"/>
    <property type="match status" value="1"/>
</dbReference>
<dbReference type="PIRSF" id="PIRSF006603">
    <property type="entry name" value="DinF"/>
    <property type="match status" value="1"/>
</dbReference>
<proteinExistence type="inferred from homology"/>
<evidence type="ECO:0000256" key="1">
    <source>
        <dbReference type="ARBA" id="ARBA00004651"/>
    </source>
</evidence>
<dbReference type="InterPro" id="IPR002528">
    <property type="entry name" value="MATE_fam"/>
</dbReference>
<reference evidence="11" key="1">
    <citation type="submission" date="2024-06" db="EMBL/GenBank/DDBJ databases">
        <title>Lacrimispora cavernae sp. nov., a novel anaerobe isolated from bat guano pile inside a cave.</title>
        <authorList>
            <person name="Miller S.L."/>
            <person name="Lu N."/>
            <person name="King J."/>
            <person name="Sankaranarayanan K."/>
            <person name="Lawson P.A."/>
        </authorList>
    </citation>
    <scope>NUCLEOTIDE SEQUENCE</scope>
    <source>
        <strain evidence="11">BS-2</strain>
    </source>
</reference>
<evidence type="ECO:0000256" key="8">
    <source>
        <dbReference type="ARBA" id="ARBA00023136"/>
    </source>
</evidence>
<feature type="transmembrane region" description="Helical" evidence="10">
    <location>
        <begin position="191"/>
        <end position="214"/>
    </location>
</feature>
<comment type="similarity">
    <text evidence="2">Belongs to the multi antimicrobial extrusion (MATE) (TC 2.A.66.1) family. MepA subfamily.</text>
</comment>
<dbReference type="GO" id="GO:0005886">
    <property type="term" value="C:plasma membrane"/>
    <property type="evidence" value="ECO:0007669"/>
    <property type="project" value="UniProtKB-SubCell"/>
</dbReference>
<feature type="transmembrane region" description="Helical" evidence="10">
    <location>
        <begin position="92"/>
        <end position="115"/>
    </location>
</feature>
<keyword evidence="7 10" id="KW-1133">Transmembrane helix</keyword>
<dbReference type="CDD" id="cd13143">
    <property type="entry name" value="MATE_MepA_like"/>
    <property type="match status" value="1"/>
</dbReference>
<comment type="subcellular location">
    <subcellularLocation>
        <location evidence="1">Cell membrane</location>
        <topology evidence="1">Multi-pass membrane protein</topology>
    </subcellularLocation>
</comment>
<evidence type="ECO:0000313" key="11">
    <source>
        <dbReference type="EMBL" id="XBS52683.1"/>
    </source>
</evidence>
<dbReference type="GO" id="GO:0042910">
    <property type="term" value="F:xenobiotic transmembrane transporter activity"/>
    <property type="evidence" value="ECO:0007669"/>
    <property type="project" value="InterPro"/>
</dbReference>
<evidence type="ECO:0000256" key="7">
    <source>
        <dbReference type="ARBA" id="ARBA00022989"/>
    </source>
</evidence>
<gene>
    <name evidence="11" type="ORF">ABFV83_12620</name>
</gene>
<evidence type="ECO:0000256" key="3">
    <source>
        <dbReference type="ARBA" id="ARBA00022106"/>
    </source>
</evidence>
<dbReference type="RefSeq" id="WP_349944297.1">
    <property type="nucleotide sequence ID" value="NZ_CP157940.1"/>
</dbReference>
<evidence type="ECO:0000256" key="4">
    <source>
        <dbReference type="ARBA" id="ARBA00022448"/>
    </source>
</evidence>
<keyword evidence="6 10" id="KW-0812">Transmembrane</keyword>
<dbReference type="GO" id="GO:0046677">
    <property type="term" value="P:response to antibiotic"/>
    <property type="evidence" value="ECO:0007669"/>
    <property type="project" value="UniProtKB-KW"/>
</dbReference>
<feature type="transmembrane region" description="Helical" evidence="10">
    <location>
        <begin position="385"/>
        <end position="407"/>
    </location>
</feature>
<feature type="transmembrane region" description="Helical" evidence="10">
    <location>
        <begin position="261"/>
        <end position="284"/>
    </location>
</feature>
<keyword evidence="8 10" id="KW-0472">Membrane</keyword>
<dbReference type="InterPro" id="IPR048279">
    <property type="entry name" value="MdtK-like"/>
</dbReference>